<proteinExistence type="predicted"/>
<name>A0A0R0M6Q1_9MICR</name>
<comment type="caution">
    <text evidence="2">The sequence shown here is derived from an EMBL/GenBank/DDBJ whole genome shotgun (WGS) entry which is preliminary data.</text>
</comment>
<dbReference type="VEuPathDB" id="MicrosporidiaDB:M153_1100029189"/>
<dbReference type="EMBL" id="LGUB01000002">
    <property type="protein sequence ID" value="KRH95246.1"/>
    <property type="molecule type" value="Genomic_DNA"/>
</dbReference>
<evidence type="ECO:0000256" key="1">
    <source>
        <dbReference type="SAM" id="MobiDB-lite"/>
    </source>
</evidence>
<dbReference type="Proteomes" id="UP000051530">
    <property type="component" value="Unassembled WGS sequence"/>
</dbReference>
<gene>
    <name evidence="2" type="ORF">M153_1100029189</name>
</gene>
<accession>A0A0R0M6Q1</accession>
<keyword evidence="3" id="KW-1185">Reference proteome</keyword>
<feature type="compositionally biased region" description="Basic residues" evidence="1">
    <location>
        <begin position="125"/>
        <end position="137"/>
    </location>
</feature>
<reference evidence="2 3" key="1">
    <citation type="submission" date="2015-07" db="EMBL/GenBank/DDBJ databases">
        <title>The genome of Pseudoloma neurophilia, a relevant intracellular parasite of the zebrafish.</title>
        <authorList>
            <person name="Ndikumana S."/>
            <person name="Pelin A."/>
            <person name="Sanders J."/>
            <person name="Corradi N."/>
        </authorList>
    </citation>
    <scope>NUCLEOTIDE SEQUENCE [LARGE SCALE GENOMIC DNA]</scope>
    <source>
        <strain evidence="2 3">MK1</strain>
    </source>
</reference>
<evidence type="ECO:0000313" key="2">
    <source>
        <dbReference type="EMBL" id="KRH95246.1"/>
    </source>
</evidence>
<organism evidence="2 3">
    <name type="scientific">Pseudoloma neurophilia</name>
    <dbReference type="NCBI Taxonomy" id="146866"/>
    <lineage>
        <taxon>Eukaryota</taxon>
        <taxon>Fungi</taxon>
        <taxon>Fungi incertae sedis</taxon>
        <taxon>Microsporidia</taxon>
        <taxon>Pseudoloma</taxon>
    </lineage>
</organism>
<evidence type="ECO:0000313" key="3">
    <source>
        <dbReference type="Proteomes" id="UP000051530"/>
    </source>
</evidence>
<feature type="compositionally biased region" description="Basic and acidic residues" evidence="1">
    <location>
        <begin position="138"/>
        <end position="158"/>
    </location>
</feature>
<protein>
    <submittedName>
        <fullName evidence="2">Uncharacterized protein</fullName>
    </submittedName>
</protein>
<dbReference type="AlphaFoldDB" id="A0A0R0M6Q1"/>
<sequence length="165" mass="19619">MVDEHPKDSNSVVMSITKLIKKTRKQLKNEIEEESKNNGPFSSDLIDIYYAMVLLQESELFKTEEADEKHFVIDNDFITTFITKCVQNRDIQRNMMRLSEIIKEIKQYNIDNSESSDENTYNLSRNKRKNPKTKYRRIAHDIEQMRKQKKVPKLDTSKTKSSKFY</sequence>
<feature type="region of interest" description="Disordered" evidence="1">
    <location>
        <begin position="113"/>
        <end position="165"/>
    </location>
</feature>
<feature type="compositionally biased region" description="Polar residues" evidence="1">
    <location>
        <begin position="113"/>
        <end position="124"/>
    </location>
</feature>